<organism evidence="4 5">
    <name type="scientific">Methylocaldum szegediense</name>
    <dbReference type="NCBI Taxonomy" id="73780"/>
    <lineage>
        <taxon>Bacteria</taxon>
        <taxon>Pseudomonadati</taxon>
        <taxon>Pseudomonadota</taxon>
        <taxon>Gammaproteobacteria</taxon>
        <taxon>Methylococcales</taxon>
        <taxon>Methylococcaceae</taxon>
        <taxon>Methylocaldum</taxon>
    </lineage>
</organism>
<reference evidence="4 5" key="1">
    <citation type="submission" date="2023-03" db="EMBL/GenBank/DDBJ databases">
        <authorList>
            <person name="Pearce D."/>
        </authorList>
    </citation>
    <scope>NUCLEOTIDE SEQUENCE [LARGE SCALE GENOMIC DNA]</scope>
    <source>
        <strain evidence="4">Msz</strain>
    </source>
</reference>
<evidence type="ECO:0000313" key="4">
    <source>
        <dbReference type="EMBL" id="CAI8777963.1"/>
    </source>
</evidence>
<comment type="subcellular location">
    <subcellularLocation>
        <location evidence="1">Cytoplasm</location>
    </subcellularLocation>
</comment>
<dbReference type="InterPro" id="IPR025526">
    <property type="entry name" value="DsrC-like_dom_sf"/>
</dbReference>
<keyword evidence="3" id="KW-0808">Transferase</keyword>
<keyword evidence="5" id="KW-1185">Reference proteome</keyword>
<dbReference type="InterPro" id="IPR043163">
    <property type="entry name" value="DsrC-like_N"/>
</dbReference>
<proteinExistence type="inferred from homology"/>
<dbReference type="InterPro" id="IPR007453">
    <property type="entry name" value="DsrC/TusE"/>
</dbReference>
<keyword evidence="2" id="KW-0963">Cytoplasm</keyword>
<dbReference type="Gene3D" id="1.10.10.370">
    <property type="entry name" value="DsrC-like protein, C-terminal domain"/>
    <property type="match status" value="1"/>
</dbReference>
<gene>
    <name evidence="4" type="primary">tusE</name>
    <name evidence="4" type="ORF">MSZNOR_1163</name>
</gene>
<dbReference type="InterPro" id="IPR042072">
    <property type="entry name" value="DsrC-like_C"/>
</dbReference>
<name>A0ABN8X2G9_9GAMM</name>
<sequence>MIEVDGKILETTEGGFLTDANAWDERVAAVLASGVSIELTAAHWEIVRFIRDYYFRFRHLPNTRMFVKAVEKEFGAEKGNSRYLHRLFPESPLKYACLIAGLPKPPGCI</sequence>
<dbReference type="PANTHER" id="PTHR37010:SF1">
    <property type="entry name" value="SULFURTRANSFERASE TUSE"/>
    <property type="match status" value="1"/>
</dbReference>
<dbReference type="RefSeq" id="WP_156912932.1">
    <property type="nucleotide sequence ID" value="NZ_OX458333.1"/>
</dbReference>
<dbReference type="EMBL" id="OX458333">
    <property type="protein sequence ID" value="CAI8777963.1"/>
    <property type="molecule type" value="Genomic_DNA"/>
</dbReference>
<evidence type="ECO:0000256" key="2">
    <source>
        <dbReference type="ARBA" id="ARBA00022490"/>
    </source>
</evidence>
<comment type="similarity">
    <text evidence="3">Belongs to the dsrC/tusE family.</text>
</comment>
<evidence type="ECO:0000256" key="1">
    <source>
        <dbReference type="ARBA" id="ARBA00004496"/>
    </source>
</evidence>
<evidence type="ECO:0000256" key="3">
    <source>
        <dbReference type="PIRNR" id="PIRNR006223"/>
    </source>
</evidence>
<accession>A0ABN8X2G9</accession>
<dbReference type="PANTHER" id="PTHR37010">
    <property type="entry name" value="SULFURTRANSFERASE TUSE"/>
    <property type="match status" value="1"/>
</dbReference>
<dbReference type="SUPFAM" id="SSF69721">
    <property type="entry name" value="DsrC, the gamma subunit of dissimilatory sulfite reductase"/>
    <property type="match status" value="1"/>
</dbReference>
<comment type="function">
    <text evidence="3">Part of a sulfur-relay system.</text>
</comment>
<dbReference type="Proteomes" id="UP001162030">
    <property type="component" value="Chromosome"/>
</dbReference>
<dbReference type="Gene3D" id="3.30.1420.10">
    <property type="match status" value="1"/>
</dbReference>
<evidence type="ECO:0000313" key="5">
    <source>
        <dbReference type="Proteomes" id="UP001162030"/>
    </source>
</evidence>
<dbReference type="Pfam" id="PF04358">
    <property type="entry name" value="DsrC"/>
    <property type="match status" value="1"/>
</dbReference>
<dbReference type="PIRSF" id="PIRSF006223">
    <property type="entry name" value="DsrC_TusE"/>
    <property type="match status" value="1"/>
</dbReference>
<protein>
    <recommendedName>
        <fullName evidence="3">Sulfurtransferase</fullName>
        <ecNumber evidence="3">2.8.1.-</ecNumber>
    </recommendedName>
</protein>
<dbReference type="NCBIfam" id="TIGR03342">
    <property type="entry name" value="dsrC_tusE_dsvC"/>
    <property type="match status" value="1"/>
</dbReference>
<dbReference type="EC" id="2.8.1.-" evidence="3"/>